<feature type="domain" description="DRBM" evidence="12">
    <location>
        <begin position="5"/>
        <end position="71"/>
    </location>
</feature>
<evidence type="ECO:0000256" key="9">
    <source>
        <dbReference type="PROSITE-ProRule" id="PRU00266"/>
    </source>
</evidence>
<feature type="domain" description="DRBM" evidence="12">
    <location>
        <begin position="232"/>
        <end position="300"/>
    </location>
</feature>
<feature type="domain" description="Protein kinase" evidence="11">
    <location>
        <begin position="343"/>
        <end position="627"/>
    </location>
</feature>
<accession>A0A8C5F115</accession>
<dbReference type="Ensembl" id="ENSGWIT00000030162.1">
    <property type="protein sequence ID" value="ENSGWIP00000027648.1"/>
    <property type="gene ID" value="ENSGWIG00000014430.1"/>
</dbReference>
<dbReference type="PROSITE" id="PS50011">
    <property type="entry name" value="PROTEIN_KINASE_DOM"/>
    <property type="match status" value="1"/>
</dbReference>
<dbReference type="SUPFAM" id="SSF54768">
    <property type="entry name" value="dsRNA-binding domain-like"/>
    <property type="match status" value="3"/>
</dbReference>
<evidence type="ECO:0000256" key="7">
    <source>
        <dbReference type="ARBA" id="ARBA00022840"/>
    </source>
</evidence>
<dbReference type="Proteomes" id="UP000694680">
    <property type="component" value="Chromosome 15"/>
</dbReference>
<evidence type="ECO:0000256" key="8">
    <source>
        <dbReference type="ARBA" id="ARBA00037982"/>
    </source>
</evidence>
<dbReference type="PROSITE" id="PS00108">
    <property type="entry name" value="PROTEIN_KINASE_ST"/>
    <property type="match status" value="1"/>
</dbReference>
<evidence type="ECO:0000313" key="14">
    <source>
        <dbReference type="Proteomes" id="UP000694680"/>
    </source>
</evidence>
<dbReference type="PANTHER" id="PTHR11042">
    <property type="entry name" value="EUKARYOTIC TRANSLATION INITIATION FACTOR 2-ALPHA KINASE EIF2-ALPHA KINASE -RELATED"/>
    <property type="match status" value="1"/>
</dbReference>
<dbReference type="Pfam" id="PF00069">
    <property type="entry name" value="Pkinase"/>
    <property type="match status" value="1"/>
</dbReference>
<evidence type="ECO:0000256" key="6">
    <source>
        <dbReference type="ARBA" id="ARBA00022777"/>
    </source>
</evidence>
<dbReference type="GO" id="GO:0003725">
    <property type="term" value="F:double-stranded RNA binding"/>
    <property type="evidence" value="ECO:0007669"/>
    <property type="project" value="InterPro"/>
</dbReference>
<dbReference type="PROSITE" id="PS50137">
    <property type="entry name" value="DS_RBD"/>
    <property type="match status" value="3"/>
</dbReference>
<keyword evidence="6" id="KW-0418">Kinase</keyword>
<dbReference type="Pfam" id="PF00035">
    <property type="entry name" value="dsrm"/>
    <property type="match status" value="3"/>
</dbReference>
<protein>
    <recommendedName>
        <fullName evidence="1">non-specific serine/threonine protein kinase</fullName>
        <ecNumber evidence="1">2.7.11.1</ecNumber>
    </recommendedName>
</protein>
<dbReference type="InterPro" id="IPR017441">
    <property type="entry name" value="Protein_kinase_ATP_BS"/>
</dbReference>
<dbReference type="SMART" id="SM00358">
    <property type="entry name" value="DSRM"/>
    <property type="match status" value="3"/>
</dbReference>
<evidence type="ECO:0000256" key="1">
    <source>
        <dbReference type="ARBA" id="ARBA00012513"/>
    </source>
</evidence>
<dbReference type="AlphaFoldDB" id="A0A8C5F115"/>
<proteinExistence type="inferred from homology"/>
<keyword evidence="2" id="KW-0723">Serine/threonine-protein kinase</keyword>
<dbReference type="Gene3D" id="3.30.160.20">
    <property type="match status" value="3"/>
</dbReference>
<dbReference type="InterPro" id="IPR014720">
    <property type="entry name" value="dsRBD_dom"/>
</dbReference>
<dbReference type="PANTHER" id="PTHR11042:SF166">
    <property type="entry name" value="EUKARYOTIC TRANSLATION INITIATION FACTOR 2-ALPHA KINASE 3"/>
    <property type="match status" value="1"/>
</dbReference>
<feature type="binding site" evidence="10">
    <location>
        <position position="372"/>
    </location>
    <ligand>
        <name>ATP</name>
        <dbReference type="ChEBI" id="CHEBI:30616"/>
    </ligand>
</feature>
<dbReference type="PROSITE" id="PS00107">
    <property type="entry name" value="PROTEIN_KINASE_ATP"/>
    <property type="match status" value="1"/>
</dbReference>
<evidence type="ECO:0000259" key="12">
    <source>
        <dbReference type="PROSITE" id="PS50137"/>
    </source>
</evidence>
<evidence type="ECO:0000256" key="2">
    <source>
        <dbReference type="ARBA" id="ARBA00022527"/>
    </source>
</evidence>
<dbReference type="Gene3D" id="1.10.510.10">
    <property type="entry name" value="Transferase(Phosphotransferase) domain 1"/>
    <property type="match status" value="1"/>
</dbReference>
<reference evidence="13" key="3">
    <citation type="submission" date="2025-09" db="UniProtKB">
        <authorList>
            <consortium name="Ensembl"/>
        </authorList>
    </citation>
    <scope>IDENTIFICATION</scope>
</reference>
<keyword evidence="14" id="KW-1185">Reference proteome</keyword>
<comment type="similarity">
    <text evidence="8">Belongs to the protein kinase superfamily. Ser/Thr protein kinase family. GCN2 subfamily.</text>
</comment>
<dbReference type="GO" id="GO:0005634">
    <property type="term" value="C:nucleus"/>
    <property type="evidence" value="ECO:0007669"/>
    <property type="project" value="TreeGrafter"/>
</dbReference>
<dbReference type="Gene3D" id="3.30.200.20">
    <property type="entry name" value="Phosphorylase Kinase, domain 1"/>
    <property type="match status" value="1"/>
</dbReference>
<organism evidence="13 14">
    <name type="scientific">Gouania willdenowi</name>
    <name type="common">Blunt-snouted clingfish</name>
    <name type="synonym">Lepadogaster willdenowi</name>
    <dbReference type="NCBI Taxonomy" id="441366"/>
    <lineage>
        <taxon>Eukaryota</taxon>
        <taxon>Metazoa</taxon>
        <taxon>Chordata</taxon>
        <taxon>Craniata</taxon>
        <taxon>Vertebrata</taxon>
        <taxon>Euteleostomi</taxon>
        <taxon>Actinopterygii</taxon>
        <taxon>Neopterygii</taxon>
        <taxon>Teleostei</taxon>
        <taxon>Neoteleostei</taxon>
        <taxon>Acanthomorphata</taxon>
        <taxon>Ovalentaria</taxon>
        <taxon>Blenniimorphae</taxon>
        <taxon>Blenniiformes</taxon>
        <taxon>Gobiesocoidei</taxon>
        <taxon>Gobiesocidae</taxon>
        <taxon>Gobiesocinae</taxon>
        <taxon>Gouania</taxon>
    </lineage>
</organism>
<dbReference type="FunFam" id="1.10.510.10:FF:000251">
    <property type="entry name" value="eukaryotic translation initiation factor 2-alpha kinase 3"/>
    <property type="match status" value="1"/>
</dbReference>
<keyword evidence="4" id="KW-0808">Transferase</keyword>
<dbReference type="CDD" id="cd19903">
    <property type="entry name" value="DSRM_EIF2AK2_rpt1"/>
    <property type="match status" value="1"/>
</dbReference>
<dbReference type="InterPro" id="IPR050339">
    <property type="entry name" value="CC_SR_Kinase"/>
</dbReference>
<evidence type="ECO:0000259" key="11">
    <source>
        <dbReference type="PROSITE" id="PS50011"/>
    </source>
</evidence>
<dbReference type="InterPro" id="IPR044452">
    <property type="entry name" value="EIF2AK2_DSRM_1"/>
</dbReference>
<dbReference type="InterPro" id="IPR000719">
    <property type="entry name" value="Prot_kinase_dom"/>
</dbReference>
<dbReference type="GO" id="GO:0005737">
    <property type="term" value="C:cytoplasm"/>
    <property type="evidence" value="ECO:0007669"/>
    <property type="project" value="TreeGrafter"/>
</dbReference>
<dbReference type="GO" id="GO:0004694">
    <property type="term" value="F:eukaryotic translation initiation factor 2alpha kinase activity"/>
    <property type="evidence" value="ECO:0007669"/>
    <property type="project" value="TreeGrafter"/>
</dbReference>
<keyword evidence="7 10" id="KW-0067">ATP-binding</keyword>
<dbReference type="CDD" id="cd19875">
    <property type="entry name" value="DSRM_EIF2AK2-like"/>
    <property type="match status" value="1"/>
</dbReference>
<keyword evidence="3" id="KW-0597">Phosphoprotein</keyword>
<sequence length="640" mass="73680">METKNYVAKLNEFAQKRGFAVKYEDVAAVWPAITFSIRAVVNGTVFPDGVGLNKKEAKQNAAKNAYMGLQEESSHEVKDVSTAEVQPINTTNFVSWLNEHGQKHKLRIKHVETTKIVSLIATQCCRFIVGDVEYPEAHGKTRKEAKEAAAKMAYNEICGSKTTESGDHLCSPTSRQKKEDLYFVHNIVSTFLEDDETDIILFALLCFIDITIFYPGYCSNLKMETCSVNEPNFTALLHNYIQKKRYSHTYIEVKRSGPAHNYWFVYKLQINNIEYPEGEGKTVKEAKQNAAKLALSALQEKSIDWSLEIACRTKWECVWWSVIVINSDLNTFFVHFIRFTTDYDSIERLGKGGFGRVFKAKQKLLNRYFAIKIVQCKEKALREVEALSDLFHVNIVRYYTCWIEDTEYESEISTDSVSSSQSSTDSSLKYLYIQMELCNTRTLKVWIDEKNVQNVKKSLQDSKRREESMKIALQVVSGVEYIHGNMLIHRDLKPANILFDLHENVKLGDFGLVTVDNDDKENLVERTAYKGTRSYMAPEQRGRATYDRKVDIFALGLIHFELLWNLSTGHERAKLWEDARSQNFPVKFCNHFYQESQIIKSMLCLKPEERPEASKLKKDLEECQRTLAIPTDASCKNKTY</sequence>
<evidence type="ECO:0000256" key="10">
    <source>
        <dbReference type="PROSITE-ProRule" id="PRU10141"/>
    </source>
</evidence>
<feature type="domain" description="DRBM" evidence="12">
    <location>
        <begin position="129"/>
        <end position="159"/>
    </location>
</feature>
<dbReference type="SUPFAM" id="SSF56112">
    <property type="entry name" value="Protein kinase-like (PK-like)"/>
    <property type="match status" value="1"/>
</dbReference>
<dbReference type="SMART" id="SM00220">
    <property type="entry name" value="S_TKc"/>
    <property type="match status" value="1"/>
</dbReference>
<dbReference type="InterPro" id="IPR011009">
    <property type="entry name" value="Kinase-like_dom_sf"/>
</dbReference>
<reference evidence="13" key="2">
    <citation type="submission" date="2025-08" db="UniProtKB">
        <authorList>
            <consortium name="Ensembl"/>
        </authorList>
    </citation>
    <scope>IDENTIFICATION</scope>
</reference>
<evidence type="ECO:0000256" key="4">
    <source>
        <dbReference type="ARBA" id="ARBA00022679"/>
    </source>
</evidence>
<evidence type="ECO:0000256" key="3">
    <source>
        <dbReference type="ARBA" id="ARBA00022553"/>
    </source>
</evidence>
<dbReference type="EC" id="2.7.11.1" evidence="1"/>
<dbReference type="InterPro" id="IPR008271">
    <property type="entry name" value="Ser/Thr_kinase_AS"/>
</dbReference>
<reference evidence="13" key="1">
    <citation type="submission" date="2020-06" db="EMBL/GenBank/DDBJ databases">
        <authorList>
            <consortium name="Wellcome Sanger Institute Data Sharing"/>
        </authorList>
    </citation>
    <scope>NUCLEOTIDE SEQUENCE [LARGE SCALE GENOMIC DNA]</scope>
</reference>
<keyword evidence="5 10" id="KW-0547">Nucleotide-binding</keyword>
<dbReference type="GO" id="GO:0005524">
    <property type="term" value="F:ATP binding"/>
    <property type="evidence" value="ECO:0007669"/>
    <property type="project" value="UniProtKB-UniRule"/>
</dbReference>
<name>A0A8C5F115_GOUWI</name>
<evidence type="ECO:0000256" key="5">
    <source>
        <dbReference type="ARBA" id="ARBA00022741"/>
    </source>
</evidence>
<keyword evidence="9" id="KW-0694">RNA-binding</keyword>
<gene>
    <name evidence="13" type="primary">eif2ak2</name>
</gene>
<evidence type="ECO:0000313" key="13">
    <source>
        <dbReference type="Ensembl" id="ENSGWIP00000027648.1"/>
    </source>
</evidence>